<dbReference type="RefSeq" id="WP_101932749.1">
    <property type="nucleotide sequence ID" value="NZ_CP018622.1"/>
</dbReference>
<gene>
    <name evidence="1" type="ORF">A21D_00761</name>
</gene>
<dbReference type="KEGG" id="vpn:A21D_00761"/>
<evidence type="ECO:0008006" key="3">
    <source>
        <dbReference type="Google" id="ProtNLM"/>
    </source>
</evidence>
<organism evidence="1 2">
    <name type="scientific">Virgibacillus dokdonensis</name>
    <dbReference type="NCBI Taxonomy" id="302167"/>
    <lineage>
        <taxon>Bacteria</taxon>
        <taxon>Bacillati</taxon>
        <taxon>Bacillota</taxon>
        <taxon>Bacilli</taxon>
        <taxon>Bacillales</taxon>
        <taxon>Bacillaceae</taxon>
        <taxon>Virgibacillus</taxon>
    </lineage>
</organism>
<name>A0A2K9IYK4_9BACI</name>
<dbReference type="EMBL" id="CP018622">
    <property type="protein sequence ID" value="AUJ23873.1"/>
    <property type="molecule type" value="Genomic_DNA"/>
</dbReference>
<reference evidence="2" key="1">
    <citation type="submission" date="2016-11" db="EMBL/GenBank/DDBJ databases">
        <title>Complete genome sequence of Virgibacillus pantothenticus 21D, a halophilic bacterium isolated from the deep hypersaline anoxic basin Discovery in the Mediterranean Sea.</title>
        <authorList>
            <person name="Zeaiter Z."/>
            <person name="Booth J.M."/>
            <person name="Prosdocimi E.M."/>
            <person name="Mapelli F."/>
            <person name="Fusi M."/>
            <person name="Daffonchio D."/>
            <person name="Borin S."/>
            <person name="Crotti E."/>
        </authorList>
    </citation>
    <scope>NUCLEOTIDE SEQUENCE [LARGE SCALE GENOMIC DNA]</scope>
    <source>
        <strain evidence="2">21D</strain>
    </source>
</reference>
<accession>A0A2K9IYK4</accession>
<protein>
    <recommendedName>
        <fullName evidence="3">Lipoprotein</fullName>
    </recommendedName>
</protein>
<dbReference type="PROSITE" id="PS51257">
    <property type="entry name" value="PROKAR_LIPOPROTEIN"/>
    <property type="match status" value="1"/>
</dbReference>
<sequence length="208" mass="24327">MNNKLYIFLLIIFYLFLTGCTDQKDLQDTKSNFKLTLKQAIELAYSDAVLWNKQAKLIDAISIDNDEKQTGGDGKRRYWNITFGLPNTNDFYLVNIHDGKINEHVAFPNEGEELRPKEYFITNLSEIKYDTPELLKKAKSLTNLYPGDVFAKGYNFGITKDPRKNIILIKIIGWDKARKKMKYLLFNGETGELHNEFEKNQYKREENH</sequence>
<dbReference type="Proteomes" id="UP000234237">
    <property type="component" value="Chromosome"/>
</dbReference>
<proteinExistence type="predicted"/>
<dbReference type="AlphaFoldDB" id="A0A2K9IYK4"/>
<evidence type="ECO:0000313" key="2">
    <source>
        <dbReference type="Proteomes" id="UP000234237"/>
    </source>
</evidence>
<evidence type="ECO:0000313" key="1">
    <source>
        <dbReference type="EMBL" id="AUJ23873.1"/>
    </source>
</evidence>